<accession>A0A918TSL0</accession>
<proteinExistence type="predicted"/>
<keyword evidence="3" id="KW-1185">Reference proteome</keyword>
<keyword evidence="1" id="KW-0812">Transmembrane</keyword>
<sequence length="83" mass="8728">MIGAVLVGLIAALHVYILVLEMFLWTKPQGQKAFNLTPEFAQATKSLAANQGLYNGFLAAGLIWALLARIPGAGQGRASPCSS</sequence>
<dbReference type="PANTHER" id="PTHR38446:SF1">
    <property type="entry name" value="BLL0914 PROTEIN"/>
    <property type="match status" value="1"/>
</dbReference>
<evidence type="ECO:0000256" key="1">
    <source>
        <dbReference type="SAM" id="Phobius"/>
    </source>
</evidence>
<dbReference type="AlphaFoldDB" id="A0A918TSL0"/>
<feature type="transmembrane region" description="Helical" evidence="1">
    <location>
        <begin position="6"/>
        <end position="25"/>
    </location>
</feature>
<organism evidence="2 3">
    <name type="scientific">Neogemmobacter tilapiae</name>
    <dbReference type="NCBI Taxonomy" id="875041"/>
    <lineage>
        <taxon>Bacteria</taxon>
        <taxon>Pseudomonadati</taxon>
        <taxon>Pseudomonadota</taxon>
        <taxon>Alphaproteobacteria</taxon>
        <taxon>Rhodobacterales</taxon>
        <taxon>Paracoccaceae</taxon>
        <taxon>Neogemmobacter</taxon>
    </lineage>
</organism>
<gene>
    <name evidence="2" type="ORF">GCM10007315_22030</name>
</gene>
<reference evidence="2" key="1">
    <citation type="journal article" date="2014" name="Int. J. Syst. Evol. Microbiol.">
        <title>Complete genome sequence of Corynebacterium casei LMG S-19264T (=DSM 44701T), isolated from a smear-ripened cheese.</title>
        <authorList>
            <consortium name="US DOE Joint Genome Institute (JGI-PGF)"/>
            <person name="Walter F."/>
            <person name="Albersmeier A."/>
            <person name="Kalinowski J."/>
            <person name="Ruckert C."/>
        </authorList>
    </citation>
    <scope>NUCLEOTIDE SEQUENCE</scope>
    <source>
        <strain evidence="2">KCTC 23310</strain>
    </source>
</reference>
<evidence type="ECO:0000313" key="2">
    <source>
        <dbReference type="EMBL" id="GHC58072.1"/>
    </source>
</evidence>
<keyword evidence="1" id="KW-0472">Membrane</keyword>
<name>A0A918TSL0_9RHOB</name>
<dbReference type="Proteomes" id="UP000638981">
    <property type="component" value="Unassembled WGS sequence"/>
</dbReference>
<dbReference type="RefSeq" id="WP_268247719.1">
    <property type="nucleotide sequence ID" value="NZ_BMYJ01000006.1"/>
</dbReference>
<comment type="caution">
    <text evidence="2">The sequence shown here is derived from an EMBL/GenBank/DDBJ whole genome shotgun (WGS) entry which is preliminary data.</text>
</comment>
<dbReference type="EMBL" id="BMYJ01000006">
    <property type="protein sequence ID" value="GHC58072.1"/>
    <property type="molecule type" value="Genomic_DNA"/>
</dbReference>
<dbReference type="Pfam" id="PF06993">
    <property type="entry name" value="DUF1304"/>
    <property type="match status" value="1"/>
</dbReference>
<reference evidence="2" key="2">
    <citation type="submission" date="2020-09" db="EMBL/GenBank/DDBJ databases">
        <authorList>
            <person name="Sun Q."/>
            <person name="Kim S."/>
        </authorList>
    </citation>
    <scope>NUCLEOTIDE SEQUENCE</scope>
    <source>
        <strain evidence="2">KCTC 23310</strain>
    </source>
</reference>
<dbReference type="PANTHER" id="PTHR38446">
    <property type="entry name" value="BLL0914 PROTEIN"/>
    <property type="match status" value="1"/>
</dbReference>
<evidence type="ECO:0000313" key="3">
    <source>
        <dbReference type="Proteomes" id="UP000638981"/>
    </source>
</evidence>
<keyword evidence="1" id="KW-1133">Transmembrane helix</keyword>
<protein>
    <recommendedName>
        <fullName evidence="4">DUF1304 domain-containing protein</fullName>
    </recommendedName>
</protein>
<evidence type="ECO:0008006" key="4">
    <source>
        <dbReference type="Google" id="ProtNLM"/>
    </source>
</evidence>
<dbReference type="InterPro" id="IPR009732">
    <property type="entry name" value="DUF1304"/>
</dbReference>